<dbReference type="InterPro" id="IPR049704">
    <property type="entry name" value="Aminotrans_3_PPA_site"/>
</dbReference>
<dbReference type="GO" id="GO:0031177">
    <property type="term" value="F:phosphopantetheine binding"/>
    <property type="evidence" value="ECO:0007669"/>
    <property type="project" value="TreeGrafter"/>
</dbReference>
<dbReference type="PROSITE" id="PS00600">
    <property type="entry name" value="AA_TRANSFER_CLASS_3"/>
    <property type="match status" value="1"/>
</dbReference>
<dbReference type="GO" id="GO:0005737">
    <property type="term" value="C:cytoplasm"/>
    <property type="evidence" value="ECO:0007669"/>
    <property type="project" value="TreeGrafter"/>
</dbReference>
<dbReference type="InterPro" id="IPR029058">
    <property type="entry name" value="AB_hydrolase_fold"/>
</dbReference>
<dbReference type="FunCoup" id="B4CW24">
    <property type="interactions" value="61"/>
</dbReference>
<dbReference type="PROSITE" id="PS50075">
    <property type="entry name" value="CARRIER"/>
    <property type="match status" value="1"/>
</dbReference>
<dbReference type="Gene3D" id="3.40.640.10">
    <property type="entry name" value="Type I PLP-dependent aspartate aminotransferase-like (Major domain)"/>
    <property type="match status" value="1"/>
</dbReference>
<dbReference type="SUPFAM" id="SSF47336">
    <property type="entry name" value="ACP-like"/>
    <property type="match status" value="1"/>
</dbReference>
<protein>
    <submittedName>
        <fullName evidence="6">Amino acid adenylation domain protein</fullName>
    </submittedName>
</protein>
<dbReference type="InterPro" id="IPR009081">
    <property type="entry name" value="PP-bd_ACP"/>
</dbReference>
<dbReference type="Pfam" id="PF00550">
    <property type="entry name" value="PP-binding"/>
    <property type="match status" value="1"/>
</dbReference>
<dbReference type="InterPro" id="IPR010071">
    <property type="entry name" value="AA_adenyl_dom"/>
</dbReference>
<dbReference type="CDD" id="cd19531">
    <property type="entry name" value="LCL_NRPS-like"/>
    <property type="match status" value="1"/>
</dbReference>
<comment type="cofactor">
    <cofactor evidence="2">
        <name>pantetheine 4'-phosphate</name>
        <dbReference type="ChEBI" id="CHEBI:47942"/>
    </cofactor>
</comment>
<dbReference type="SUPFAM" id="SSF53383">
    <property type="entry name" value="PLP-dependent transferases"/>
    <property type="match status" value="1"/>
</dbReference>
<dbReference type="Pfam" id="PF00202">
    <property type="entry name" value="Aminotran_3"/>
    <property type="match status" value="1"/>
</dbReference>
<dbReference type="InterPro" id="IPR025110">
    <property type="entry name" value="AMP-bd_C"/>
</dbReference>
<dbReference type="STRING" id="497964.CfE428DRAFT_0861"/>
<dbReference type="SUPFAM" id="SSF52777">
    <property type="entry name" value="CoA-dependent acyltransferases"/>
    <property type="match status" value="2"/>
</dbReference>
<dbReference type="InParanoid" id="B4CW24"/>
<dbReference type="InterPro" id="IPR042099">
    <property type="entry name" value="ANL_N_sf"/>
</dbReference>
<dbReference type="PANTHER" id="PTHR45527:SF1">
    <property type="entry name" value="FATTY ACID SYNTHASE"/>
    <property type="match status" value="1"/>
</dbReference>
<dbReference type="Gene3D" id="3.40.50.1820">
    <property type="entry name" value="alpha/beta hydrolase"/>
    <property type="match status" value="1"/>
</dbReference>
<evidence type="ECO:0000256" key="1">
    <source>
        <dbReference type="ARBA" id="ARBA00001933"/>
    </source>
</evidence>
<dbReference type="Pfam" id="PF00501">
    <property type="entry name" value="AMP-binding"/>
    <property type="match status" value="2"/>
</dbReference>
<dbReference type="Gene3D" id="1.10.1200.10">
    <property type="entry name" value="ACP-like"/>
    <property type="match status" value="1"/>
</dbReference>
<evidence type="ECO:0000256" key="4">
    <source>
        <dbReference type="ARBA" id="ARBA00022553"/>
    </source>
</evidence>
<dbReference type="Gene3D" id="3.30.559.10">
    <property type="entry name" value="Chloramphenicol acetyltransferase-like domain"/>
    <property type="match status" value="1"/>
</dbReference>
<dbReference type="NCBIfam" id="TIGR01733">
    <property type="entry name" value="AA-adenyl-dom"/>
    <property type="match status" value="1"/>
</dbReference>
<dbReference type="InterPro" id="IPR020845">
    <property type="entry name" value="AMP-binding_CS"/>
</dbReference>
<dbReference type="InterPro" id="IPR036736">
    <property type="entry name" value="ACP-like_sf"/>
</dbReference>
<evidence type="ECO:0000256" key="3">
    <source>
        <dbReference type="ARBA" id="ARBA00022450"/>
    </source>
</evidence>
<dbReference type="InterPro" id="IPR045851">
    <property type="entry name" value="AMP-bd_C_sf"/>
</dbReference>
<name>B4CW24_9BACT</name>
<evidence type="ECO:0000313" key="7">
    <source>
        <dbReference type="Proteomes" id="UP000005824"/>
    </source>
</evidence>
<keyword evidence="4" id="KW-0597">Phosphoprotein</keyword>
<dbReference type="Pfam" id="PF00975">
    <property type="entry name" value="Thioesterase"/>
    <property type="match status" value="1"/>
</dbReference>
<dbReference type="FunFam" id="1.10.1200.10:FF:000005">
    <property type="entry name" value="Nonribosomal peptide synthetase 1"/>
    <property type="match status" value="1"/>
</dbReference>
<gene>
    <name evidence="6" type="ORF">CfE428DRAFT_0861</name>
</gene>
<dbReference type="Gene3D" id="3.40.50.12780">
    <property type="entry name" value="N-terminal domain of ligase-like"/>
    <property type="match status" value="1"/>
</dbReference>
<reference evidence="6 7" key="1">
    <citation type="journal article" date="2011" name="J. Bacteriol.">
        <title>Genome sequence of Chthoniobacter flavus Ellin428, an aerobic heterotrophic soil bacterium.</title>
        <authorList>
            <person name="Kant R."/>
            <person name="van Passel M.W."/>
            <person name="Palva A."/>
            <person name="Lucas S."/>
            <person name="Lapidus A."/>
            <person name="Glavina Del Rio T."/>
            <person name="Dalin E."/>
            <person name="Tice H."/>
            <person name="Bruce D."/>
            <person name="Goodwin L."/>
            <person name="Pitluck S."/>
            <person name="Larimer F.W."/>
            <person name="Land M.L."/>
            <person name="Hauser L."/>
            <person name="Sangwan P."/>
            <person name="de Vos W.M."/>
            <person name="Janssen P.H."/>
            <person name="Smidt H."/>
        </authorList>
    </citation>
    <scope>NUCLEOTIDE SEQUENCE [LARGE SCALE GENOMIC DNA]</scope>
    <source>
        <strain evidence="6 7">Ellin428</strain>
    </source>
</reference>
<organism evidence="6 7">
    <name type="scientific">Chthoniobacter flavus Ellin428</name>
    <dbReference type="NCBI Taxonomy" id="497964"/>
    <lineage>
        <taxon>Bacteria</taxon>
        <taxon>Pseudomonadati</taxon>
        <taxon>Verrucomicrobiota</taxon>
        <taxon>Spartobacteria</taxon>
        <taxon>Chthoniobacterales</taxon>
        <taxon>Chthoniobacteraceae</taxon>
        <taxon>Chthoniobacter</taxon>
    </lineage>
</organism>
<dbReference type="Gene3D" id="3.30.300.30">
    <property type="match status" value="1"/>
</dbReference>
<comment type="cofactor">
    <cofactor evidence="1">
        <name>pyridoxal 5'-phosphate</name>
        <dbReference type="ChEBI" id="CHEBI:597326"/>
    </cofactor>
</comment>
<dbReference type="InterPro" id="IPR001031">
    <property type="entry name" value="Thioesterase"/>
</dbReference>
<dbReference type="Pfam" id="PF00668">
    <property type="entry name" value="Condensation"/>
    <property type="match status" value="1"/>
</dbReference>
<dbReference type="InterPro" id="IPR023213">
    <property type="entry name" value="CAT-like_dom_sf"/>
</dbReference>
<dbReference type="InterPro" id="IPR005814">
    <property type="entry name" value="Aminotrans_3"/>
</dbReference>
<dbReference type="InterPro" id="IPR006162">
    <property type="entry name" value="Ppantetheine_attach_site"/>
</dbReference>
<dbReference type="InterPro" id="IPR015421">
    <property type="entry name" value="PyrdxlP-dep_Trfase_major"/>
</dbReference>
<dbReference type="Gene3D" id="3.30.559.30">
    <property type="entry name" value="Nonribosomal peptide synthetase, condensation domain"/>
    <property type="match status" value="1"/>
</dbReference>
<evidence type="ECO:0000256" key="2">
    <source>
        <dbReference type="ARBA" id="ARBA00001957"/>
    </source>
</evidence>
<dbReference type="SUPFAM" id="SSF53474">
    <property type="entry name" value="alpha/beta-Hydrolases"/>
    <property type="match status" value="1"/>
</dbReference>
<dbReference type="Proteomes" id="UP000005824">
    <property type="component" value="Unassembled WGS sequence"/>
</dbReference>
<dbReference type="GO" id="GO:0043041">
    <property type="term" value="P:amino acid activation for nonribosomal peptide biosynthetic process"/>
    <property type="evidence" value="ECO:0007669"/>
    <property type="project" value="TreeGrafter"/>
</dbReference>
<dbReference type="InterPro" id="IPR001242">
    <property type="entry name" value="Condensation_dom"/>
</dbReference>
<dbReference type="PROSITE" id="PS00012">
    <property type="entry name" value="PHOSPHOPANTETHEINE"/>
    <property type="match status" value="1"/>
</dbReference>
<dbReference type="CDD" id="cd12117">
    <property type="entry name" value="A_NRPS_Srf_like"/>
    <property type="match status" value="1"/>
</dbReference>
<accession>B4CW24</accession>
<dbReference type="GO" id="GO:0044550">
    <property type="term" value="P:secondary metabolite biosynthetic process"/>
    <property type="evidence" value="ECO:0007669"/>
    <property type="project" value="TreeGrafter"/>
</dbReference>
<dbReference type="eggNOG" id="COG1020">
    <property type="taxonomic scope" value="Bacteria"/>
</dbReference>
<dbReference type="EMBL" id="ABVL01000002">
    <property type="protein sequence ID" value="EDY21616.1"/>
    <property type="molecule type" value="Genomic_DNA"/>
</dbReference>
<dbReference type="PROSITE" id="PS00455">
    <property type="entry name" value="AMP_BINDING"/>
    <property type="match status" value="1"/>
</dbReference>
<dbReference type="PANTHER" id="PTHR45527">
    <property type="entry name" value="NONRIBOSOMAL PEPTIDE SYNTHETASE"/>
    <property type="match status" value="1"/>
</dbReference>
<evidence type="ECO:0000259" key="5">
    <source>
        <dbReference type="PROSITE" id="PS50075"/>
    </source>
</evidence>
<proteinExistence type="predicted"/>
<dbReference type="Pfam" id="PF13193">
    <property type="entry name" value="AMP-binding_C"/>
    <property type="match status" value="1"/>
</dbReference>
<dbReference type="InterPro" id="IPR000873">
    <property type="entry name" value="AMP-dep_synth/lig_dom"/>
</dbReference>
<feature type="domain" description="Carrier" evidence="5">
    <location>
        <begin position="1253"/>
        <end position="1328"/>
    </location>
</feature>
<comment type="caution">
    <text evidence="6">The sequence shown here is derived from an EMBL/GenBank/DDBJ whole genome shotgun (WGS) entry which is preliminary data.</text>
</comment>
<dbReference type="GO" id="GO:0030170">
    <property type="term" value="F:pyridoxal phosphate binding"/>
    <property type="evidence" value="ECO:0007669"/>
    <property type="project" value="InterPro"/>
</dbReference>
<dbReference type="InterPro" id="IPR015424">
    <property type="entry name" value="PyrdxlP-dep_Trfase"/>
</dbReference>
<evidence type="ECO:0000313" key="6">
    <source>
        <dbReference type="EMBL" id="EDY21616.1"/>
    </source>
</evidence>
<keyword evidence="3" id="KW-0596">Phosphopantetheine</keyword>
<keyword evidence="7" id="KW-1185">Reference proteome</keyword>
<dbReference type="SUPFAM" id="SSF56801">
    <property type="entry name" value="Acetyl-CoA synthetase-like"/>
    <property type="match status" value="1"/>
</dbReference>
<sequence length="1635" mass="180030">MLGAIRIARTVTGRNKIALFAGAYHGINDEALVRPLVVNGEWRTAPIAPGIIQDAVENVLVLDYGNPESLDILRRHADDLAAVLVEPVQSRRPDLQPREFLHQLRALTTECGIAMIMDEVITGFRCHPGGAQALFGVKGDIATYGKIIGGGLPIGAITGRAEYMDAFDGGSWQFGDDSYPTAGVTFFAGTFVRHPLTLAAAKAVLLHLKEHGVALQNELAERTAGMIREIAPSLEGTPFELPNFASVFFVRAHDFKYSGLLYALLRYRGIHIWEGRPCFLGTAHTDEDVAKIVTAFKESLAELKSAGFFGATAAAAADEMLPITDAQREIWIASQLSPEASASFNETCALHLHGKLDFAAMRRAIDEVIRRHDALRSSFRLSDGAQKFAASLQLSVPLIDLSSLPEDQRRAKVEALRFAEGARQFDLVHGPLVAWQIIKLAPEESLLIFTAHHIACDGWSYDIILRELSHIYTNSAHTLPPARQFADYVRTEAIAAPGADRLAAEAYWRKLYSTVPPVLDLPVTYTRVARRTWSGARHEITLPPETKRELSKFGAQHGATLFAVLLAAFNALLYRLSGATDLVVGIPAAGQNNVEGGTDLVGHCANLLPLRTRVDGSKPFAELLGDVRLSVLDAFEHQQFTFGRLLAELPIPRDPSRVPLVPVIFNLDPQLSDIHFTGLTHDIELNPRRHYQFDLGFNLVDEPAGIRVECDYNSDLFDDATILRWLNEYAVLLRSLPQETSTPLSNIELLNKDARTQVLAWGRGAQTPYPAHLTVHVLFERRAAETPKAIALVDGDHQITYGELEACANQYANYLRKQGLGEGAYVGLFANRYWQFVAATLGILKIGAAFVPLDPRDPPARTAALRKHLDGMIEDKLDVSAESKERGSEAGKPTGPAYVMFTSGSTGEPKGVVIPHQGVTRLVCATDHATFDNKTVMMQGSNLCFDASTFELWGSLLHGGKLVFTRTDTLLDHDDLAAHIARNGINTLFLTTSLFNQHARQAPGMFAGLRCVVFGGEAADPSMINRVLEHGRPLQLVNGYGPTETTTFAVCHQIKNPAPSVPIGRPISNTDVFILDEQRQPVPPGVTGEIYIGGPGVAIGYLHRPEFTAERFIETEFGRLYRTGDYGRWLSNGTIDYQGRIDQQFKLRGFRIEPAEIEAQLRLHPAVAQCAVVPKPSPSGEKVPVAYLVRRPESAAIPDADFRQYLVQNLPPPFVPYQWFWMDSLPLTSNGKLDQRALPEPTVEAKPMRQYVPPQNSVHAHLIEIWEEVLNRKPIGIRDDFFDLGGHSLLAAKIIALIQERLGHRLSFGEFFSNPTIEKHALGLIGTQSPARQTHSVVINPEGKKTPVFFFHGDFVGGGFFCKTLASVIGADRPFYALHPHGLQGDEVPLTIEAMAADRVKLIREIQPHGPYILGGYCNGSLTAYHAARLLRAAGEPVSVLLMLNSDGSNVRFRWLKRLTGVTSALRGEDEATTLQRFLHTRRRLRDREDMGRFYLHAAADLIKHPSREKAAPFVRRAGRLIGIKSEKLPLGNNGHSTPDIGAAIPRGPLSKPYADACRTFIPAEYDSPVVLLWPKDEKPRTDRGPVAGWEKICTKVQVVEVPGHHHSCISQNSNVVMVGEAMKKAIQQSESLLK</sequence>
<dbReference type="GO" id="GO:0008483">
    <property type="term" value="F:transaminase activity"/>
    <property type="evidence" value="ECO:0007669"/>
    <property type="project" value="InterPro"/>
</dbReference>